<keyword evidence="2" id="KW-0808">Transferase</keyword>
<dbReference type="AlphaFoldDB" id="I0K944"/>
<dbReference type="SUPFAM" id="SSF53448">
    <property type="entry name" value="Nucleotide-diphospho-sugar transferases"/>
    <property type="match status" value="1"/>
</dbReference>
<dbReference type="RefSeq" id="WP_015331746.1">
    <property type="nucleotide sequence ID" value="NC_020054.1"/>
</dbReference>
<gene>
    <name evidence="2" type="ORF">FAES_2638</name>
</gene>
<dbReference type="OrthoDB" id="9802649at2"/>
<dbReference type="HOGENOM" id="CLU_025996_2_0_10"/>
<accession>I0K944</accession>
<evidence type="ECO:0000313" key="2">
    <source>
        <dbReference type="EMBL" id="CCH00647.1"/>
    </source>
</evidence>
<organism evidence="2 3">
    <name type="scientific">Fibrella aestuarina BUZ 2</name>
    <dbReference type="NCBI Taxonomy" id="1166018"/>
    <lineage>
        <taxon>Bacteria</taxon>
        <taxon>Pseudomonadati</taxon>
        <taxon>Bacteroidota</taxon>
        <taxon>Cytophagia</taxon>
        <taxon>Cytophagales</taxon>
        <taxon>Spirosomataceae</taxon>
        <taxon>Fibrella</taxon>
    </lineage>
</organism>
<sequence length="310" mass="35923">MKQLPLVSVVLATYNGERFLKTQLDSIVQQTYPQLEVIVVDDRSTDATHDILQHYAARYPYFSLVVNETNLGYIRNFEKGMLLANGDLIALSDQDDIWHPEKIRILVEAMGDSDVVFGDSRLIDDNDQPLGINFSDIRQLQSFDSCLSFLIGNTVSGHNMLITKSLLQRSLPFPLHIPHDHWLCFVATFRQPVKFVPQLLVDYRQHATNVYGILPVVNGVKRTRAQKSAEQRLHAIRERAQALTDKCPAELTREKKVLTRLNRTYKSFSIPNNFVRMMTFFRYRDELLATKKRSALRKWLFCFKMFVKIK</sequence>
<name>I0K944_9BACT</name>
<proteinExistence type="predicted"/>
<evidence type="ECO:0000259" key="1">
    <source>
        <dbReference type="Pfam" id="PF00535"/>
    </source>
</evidence>
<dbReference type="InterPro" id="IPR029044">
    <property type="entry name" value="Nucleotide-diphossugar_trans"/>
</dbReference>
<protein>
    <submittedName>
        <fullName evidence="2">Putative glycosyltransferase epsH</fullName>
    </submittedName>
</protein>
<reference evidence="2 3" key="1">
    <citation type="journal article" date="2012" name="J. Bacteriol.">
        <title>Genome Sequence of Fibrella aestuarina BUZ 2T, a Filamentous Marine Bacterium.</title>
        <authorList>
            <person name="Filippini M."/>
            <person name="Qi W."/>
            <person name="Blom J."/>
            <person name="Goesmann A."/>
            <person name="Smits T.H."/>
            <person name="Bagheri H.C."/>
        </authorList>
    </citation>
    <scope>NUCLEOTIDE SEQUENCE [LARGE SCALE GENOMIC DNA]</scope>
    <source>
        <strain evidence="3">BUZ 2T</strain>
    </source>
</reference>
<dbReference type="InterPro" id="IPR001173">
    <property type="entry name" value="Glyco_trans_2-like"/>
</dbReference>
<evidence type="ECO:0000313" key="3">
    <source>
        <dbReference type="Proteomes" id="UP000011058"/>
    </source>
</evidence>
<dbReference type="KEGG" id="fae:FAES_2638"/>
<dbReference type="Proteomes" id="UP000011058">
    <property type="component" value="Chromosome"/>
</dbReference>
<dbReference type="PANTHER" id="PTHR22916">
    <property type="entry name" value="GLYCOSYLTRANSFERASE"/>
    <property type="match status" value="1"/>
</dbReference>
<keyword evidence="3" id="KW-1185">Reference proteome</keyword>
<dbReference type="STRING" id="1166018.FAES_2638"/>
<dbReference type="Pfam" id="PF00535">
    <property type="entry name" value="Glycos_transf_2"/>
    <property type="match status" value="1"/>
</dbReference>
<dbReference type="PANTHER" id="PTHR22916:SF3">
    <property type="entry name" value="UDP-GLCNAC:BETAGAL BETA-1,3-N-ACETYLGLUCOSAMINYLTRANSFERASE-LIKE PROTEIN 1"/>
    <property type="match status" value="1"/>
</dbReference>
<dbReference type="Gene3D" id="3.90.550.10">
    <property type="entry name" value="Spore Coat Polysaccharide Biosynthesis Protein SpsA, Chain A"/>
    <property type="match status" value="1"/>
</dbReference>
<dbReference type="EMBL" id="HE796683">
    <property type="protein sequence ID" value="CCH00647.1"/>
    <property type="molecule type" value="Genomic_DNA"/>
</dbReference>
<feature type="domain" description="Glycosyltransferase 2-like" evidence="1">
    <location>
        <begin position="8"/>
        <end position="132"/>
    </location>
</feature>
<dbReference type="CDD" id="cd04196">
    <property type="entry name" value="GT_2_like_d"/>
    <property type="match status" value="1"/>
</dbReference>
<dbReference type="GO" id="GO:0016758">
    <property type="term" value="F:hexosyltransferase activity"/>
    <property type="evidence" value="ECO:0007669"/>
    <property type="project" value="UniProtKB-ARBA"/>
</dbReference>
<dbReference type="eggNOG" id="COG1216">
    <property type="taxonomic scope" value="Bacteria"/>
</dbReference>